<dbReference type="EMBL" id="VSSQ01094317">
    <property type="protein sequence ID" value="MPN38843.1"/>
    <property type="molecule type" value="Genomic_DNA"/>
</dbReference>
<organism evidence="1">
    <name type="scientific">bioreactor metagenome</name>
    <dbReference type="NCBI Taxonomy" id="1076179"/>
    <lineage>
        <taxon>unclassified sequences</taxon>
        <taxon>metagenomes</taxon>
        <taxon>ecological metagenomes</taxon>
    </lineage>
</organism>
<comment type="caution">
    <text evidence="1">The sequence shown here is derived from an EMBL/GenBank/DDBJ whole genome shotgun (WGS) entry which is preliminary data.</text>
</comment>
<protein>
    <submittedName>
        <fullName evidence="1">Uncharacterized protein</fullName>
    </submittedName>
</protein>
<reference evidence="1" key="1">
    <citation type="submission" date="2019-08" db="EMBL/GenBank/DDBJ databases">
        <authorList>
            <person name="Kucharzyk K."/>
            <person name="Murdoch R.W."/>
            <person name="Higgins S."/>
            <person name="Loffler F."/>
        </authorList>
    </citation>
    <scope>NUCLEOTIDE SEQUENCE</scope>
</reference>
<gene>
    <name evidence="1" type="ORF">SDC9_186368</name>
</gene>
<name>A0A645HTZ1_9ZZZZ</name>
<sequence length="66" mass="7460">MGHVGSDKAAGRHHKNIHRSAGIAFRSLFQQIAVPELIHFHFGKPRLCPFNADLHRFADQPARFSD</sequence>
<accession>A0A645HTZ1</accession>
<proteinExistence type="predicted"/>
<dbReference type="AlphaFoldDB" id="A0A645HTZ1"/>
<evidence type="ECO:0000313" key="1">
    <source>
        <dbReference type="EMBL" id="MPN38843.1"/>
    </source>
</evidence>